<comment type="similarity">
    <text evidence="3">Belongs to the flagella basal body rod proteins family.</text>
</comment>
<evidence type="ECO:0000313" key="11">
    <source>
        <dbReference type="Proteomes" id="UP000606193"/>
    </source>
</evidence>
<evidence type="ECO:0000256" key="5">
    <source>
        <dbReference type="ARBA" id="ARBA00022525"/>
    </source>
</evidence>
<evidence type="ECO:0000256" key="4">
    <source>
        <dbReference type="ARBA" id="ARBA00016244"/>
    </source>
</evidence>
<accession>A0ABR7N2Y4</accession>
<reference evidence="10 11" key="1">
    <citation type="submission" date="2020-08" db="EMBL/GenBank/DDBJ databases">
        <title>Genome public.</title>
        <authorList>
            <person name="Liu C."/>
            <person name="Sun Q."/>
        </authorList>
    </citation>
    <scope>NUCLEOTIDE SEQUENCE [LARGE SCALE GENOMIC DNA]</scope>
    <source>
        <strain evidence="10 11">NSJ-37</strain>
    </source>
</reference>
<dbReference type="InterPro" id="IPR001444">
    <property type="entry name" value="Flag_bb_rod_N"/>
</dbReference>
<dbReference type="InterPro" id="IPR010930">
    <property type="entry name" value="Flg_bb/hook_C_dom"/>
</dbReference>
<dbReference type="NCBIfam" id="TIGR02492">
    <property type="entry name" value="flgK_ends"/>
    <property type="match status" value="1"/>
</dbReference>
<organism evidence="10 11">
    <name type="scientific">Jutongia huaianensis</name>
    <dbReference type="NCBI Taxonomy" id="2763668"/>
    <lineage>
        <taxon>Bacteria</taxon>
        <taxon>Bacillati</taxon>
        <taxon>Bacillota</taxon>
        <taxon>Clostridia</taxon>
        <taxon>Lachnospirales</taxon>
        <taxon>Lachnospiraceae</taxon>
        <taxon>Jutongia</taxon>
    </lineage>
</organism>
<evidence type="ECO:0000259" key="8">
    <source>
        <dbReference type="Pfam" id="PF06429"/>
    </source>
</evidence>
<dbReference type="PANTHER" id="PTHR30033">
    <property type="entry name" value="FLAGELLAR HOOK-ASSOCIATED PROTEIN 1"/>
    <property type="match status" value="1"/>
</dbReference>
<evidence type="ECO:0000256" key="2">
    <source>
        <dbReference type="ARBA" id="ARBA00004613"/>
    </source>
</evidence>
<dbReference type="RefSeq" id="WP_022464693.1">
    <property type="nucleotide sequence ID" value="NZ_JACRSX010000014.1"/>
</dbReference>
<dbReference type="InterPro" id="IPR053927">
    <property type="entry name" value="FlgK_helical"/>
</dbReference>
<feature type="domain" description="Flagellar basal body rod protein N-terminal" evidence="7">
    <location>
        <begin position="9"/>
        <end position="38"/>
    </location>
</feature>
<dbReference type="InterPro" id="IPR002371">
    <property type="entry name" value="FlgK"/>
</dbReference>
<protein>
    <recommendedName>
        <fullName evidence="4">Flagellar hook-associated protein 1</fullName>
    </recommendedName>
</protein>
<evidence type="ECO:0000259" key="7">
    <source>
        <dbReference type="Pfam" id="PF00460"/>
    </source>
</evidence>
<feature type="domain" description="Flagellar hook-associated protein FlgK helical" evidence="9">
    <location>
        <begin position="102"/>
        <end position="384"/>
    </location>
</feature>
<feature type="domain" description="Flagellar basal-body/hook protein C-terminal" evidence="8">
    <location>
        <begin position="599"/>
        <end position="634"/>
    </location>
</feature>
<dbReference type="Pfam" id="PF06429">
    <property type="entry name" value="Flg_bbr_C"/>
    <property type="match status" value="1"/>
</dbReference>
<dbReference type="EMBL" id="JACRSX010000014">
    <property type="protein sequence ID" value="MBC8562992.1"/>
    <property type="molecule type" value="Genomic_DNA"/>
</dbReference>
<sequence>MGSLFTSFNSGVSGLHAAQSGLNTTSHNLANVKTKGYTRQQNIQVDSYYQNVKVAIDGSLIQTGMGTKVSAVRQIRDMFLDKEFRLETGRQAFYEKLSETAGEIEDIFGETEGMEFRDNLQALWNVMQEMANNPEDITKRQLFISTAESFLETSQNVYNQINTYQVSLNTEISDQVDKINEIGEKIAFYNQQIVKIEAAGVENANDYRDARNQLLDELSTYVNFTFQEDEKGGMQVYIEQALFVDGGLNYHLGCETMPGTGFYKVRWLDNGYGDAFDTSEAYSNEKKTDVGSLRGVLTARGLKIADYSDMPKQPVKDDYIDDAGVFDETAYKVAMNDYNAQVKRYNNTTGNSIITQIQAQFDQLVHNVVKQINDAFAPNLEVSGDKVDLDGATTGTTEKGDAFDLTKLTGGTYKILDVRNCPVGTDDNATIGTEVFSRGQVDRYQKITLDSQIYTTDAEGNQIGLAQKTVDADGNETYTLYLYNEENENDIDWMYTLNSLVINKDLIADYSLLEVKANPEQGLEGAYAFGGNLFQDLLNSWDKELGVLDPNSLAAYDFDDYYTNMIGGLGVRGNGWNSMVDYQKSQVESIEDKRQQVNGVSSDEELVNMMLYQHAYNAASRYINTIDSMLQYLIERLG</sequence>
<proteinExistence type="inferred from homology"/>
<dbReference type="SUPFAM" id="SSF64518">
    <property type="entry name" value="Phase 1 flagellin"/>
    <property type="match status" value="1"/>
</dbReference>
<name>A0ABR7N2Y4_9FIRM</name>
<keyword evidence="10" id="KW-0282">Flagellum</keyword>
<dbReference type="Pfam" id="PF00460">
    <property type="entry name" value="Flg_bb_rod"/>
    <property type="match status" value="1"/>
</dbReference>
<evidence type="ECO:0000256" key="1">
    <source>
        <dbReference type="ARBA" id="ARBA00004365"/>
    </source>
</evidence>
<dbReference type="PANTHER" id="PTHR30033:SF1">
    <property type="entry name" value="FLAGELLAR HOOK-ASSOCIATED PROTEIN 1"/>
    <property type="match status" value="1"/>
</dbReference>
<evidence type="ECO:0000256" key="3">
    <source>
        <dbReference type="ARBA" id="ARBA00009677"/>
    </source>
</evidence>
<comment type="caution">
    <text evidence="10">The sequence shown here is derived from an EMBL/GenBank/DDBJ whole genome shotgun (WGS) entry which is preliminary data.</text>
</comment>
<comment type="subcellular location">
    <subcellularLocation>
        <location evidence="1">Bacterial flagellum</location>
    </subcellularLocation>
    <subcellularLocation>
        <location evidence="2">Secreted</location>
    </subcellularLocation>
</comment>
<dbReference type="PRINTS" id="PR01005">
    <property type="entry name" value="FLGHOOKAP1"/>
</dbReference>
<dbReference type="Proteomes" id="UP000606193">
    <property type="component" value="Unassembled WGS sequence"/>
</dbReference>
<evidence type="ECO:0000256" key="6">
    <source>
        <dbReference type="ARBA" id="ARBA00023143"/>
    </source>
</evidence>
<keyword evidence="6" id="KW-0975">Bacterial flagellum</keyword>
<evidence type="ECO:0000259" key="9">
    <source>
        <dbReference type="Pfam" id="PF22638"/>
    </source>
</evidence>
<evidence type="ECO:0000313" key="10">
    <source>
        <dbReference type="EMBL" id="MBC8562992.1"/>
    </source>
</evidence>
<keyword evidence="5" id="KW-0964">Secreted</keyword>
<dbReference type="Pfam" id="PF22638">
    <property type="entry name" value="FlgK_D1"/>
    <property type="match status" value="1"/>
</dbReference>
<keyword evidence="10" id="KW-0969">Cilium</keyword>
<gene>
    <name evidence="10" type="primary">flgK</name>
    <name evidence="10" type="ORF">H8704_10205</name>
</gene>
<keyword evidence="11" id="KW-1185">Reference proteome</keyword>
<keyword evidence="10" id="KW-0966">Cell projection</keyword>